<reference evidence="8" key="1">
    <citation type="journal article" date="2023" name="IMA Fungus">
        <title>Comparative genomic study of the Penicillium genus elucidates a diverse pangenome and 15 lateral gene transfer events.</title>
        <authorList>
            <person name="Petersen C."/>
            <person name="Sorensen T."/>
            <person name="Nielsen M.R."/>
            <person name="Sondergaard T.E."/>
            <person name="Sorensen J.L."/>
            <person name="Fitzpatrick D.A."/>
            <person name="Frisvad J.C."/>
            <person name="Nielsen K.L."/>
        </authorList>
    </citation>
    <scope>NUCLEOTIDE SEQUENCE</scope>
    <source>
        <strain evidence="8">IBT 17514</strain>
    </source>
</reference>
<evidence type="ECO:0000313" key="9">
    <source>
        <dbReference type="Proteomes" id="UP001215712"/>
    </source>
</evidence>
<reference evidence="8" key="2">
    <citation type="submission" date="2023-01" db="EMBL/GenBank/DDBJ databases">
        <authorList>
            <person name="Petersen C."/>
        </authorList>
    </citation>
    <scope>NUCLEOTIDE SEQUENCE</scope>
    <source>
        <strain evidence="8">IBT 17514</strain>
    </source>
</reference>
<keyword evidence="4" id="KW-0274">FAD</keyword>
<dbReference type="PANTHER" id="PTHR43098">
    <property type="entry name" value="L-ORNITHINE N(5)-MONOOXYGENASE-RELATED"/>
    <property type="match status" value="1"/>
</dbReference>
<comment type="caution">
    <text evidence="8">The sequence shown here is derived from an EMBL/GenBank/DDBJ whole genome shotgun (WGS) entry which is preliminary data.</text>
</comment>
<keyword evidence="7" id="KW-0503">Monooxygenase</keyword>
<evidence type="ECO:0000256" key="3">
    <source>
        <dbReference type="ARBA" id="ARBA00022630"/>
    </source>
</evidence>
<dbReference type="SUPFAM" id="SSF51905">
    <property type="entry name" value="FAD/NAD(P)-binding domain"/>
    <property type="match status" value="1"/>
</dbReference>
<evidence type="ECO:0000256" key="1">
    <source>
        <dbReference type="ARBA" id="ARBA00001974"/>
    </source>
</evidence>
<comment type="similarity">
    <text evidence="2">Belongs to the FAD-binding monooxygenase family.</text>
</comment>
<evidence type="ECO:0000256" key="7">
    <source>
        <dbReference type="ARBA" id="ARBA00023033"/>
    </source>
</evidence>
<name>A0AAD6HPG8_9EURO</name>
<organism evidence="8 9">
    <name type="scientific">Penicillium malachiteum</name>
    <dbReference type="NCBI Taxonomy" id="1324776"/>
    <lineage>
        <taxon>Eukaryota</taxon>
        <taxon>Fungi</taxon>
        <taxon>Dikarya</taxon>
        <taxon>Ascomycota</taxon>
        <taxon>Pezizomycotina</taxon>
        <taxon>Eurotiomycetes</taxon>
        <taxon>Eurotiomycetidae</taxon>
        <taxon>Eurotiales</taxon>
        <taxon>Aspergillaceae</taxon>
        <taxon>Penicillium</taxon>
    </lineage>
</organism>
<keyword evidence="9" id="KW-1185">Reference proteome</keyword>
<evidence type="ECO:0000256" key="6">
    <source>
        <dbReference type="ARBA" id="ARBA00023002"/>
    </source>
</evidence>
<evidence type="ECO:0000256" key="4">
    <source>
        <dbReference type="ARBA" id="ARBA00022827"/>
    </source>
</evidence>
<dbReference type="PANTHER" id="PTHR43098:SF3">
    <property type="entry name" value="L-ORNITHINE N(5)-MONOOXYGENASE-RELATED"/>
    <property type="match status" value="1"/>
</dbReference>
<comment type="cofactor">
    <cofactor evidence="1">
        <name>FAD</name>
        <dbReference type="ChEBI" id="CHEBI:57692"/>
    </cofactor>
</comment>
<evidence type="ECO:0008006" key="10">
    <source>
        <dbReference type="Google" id="ProtNLM"/>
    </source>
</evidence>
<dbReference type="InterPro" id="IPR036188">
    <property type="entry name" value="FAD/NAD-bd_sf"/>
</dbReference>
<keyword evidence="3" id="KW-0285">Flavoprotein</keyword>
<accession>A0AAD6HPG8</accession>
<dbReference type="AlphaFoldDB" id="A0AAD6HPG8"/>
<proteinExistence type="inferred from homology"/>
<gene>
    <name evidence="8" type="ORF">N7493_003325</name>
</gene>
<keyword evidence="5" id="KW-0521">NADP</keyword>
<dbReference type="GO" id="GO:0004497">
    <property type="term" value="F:monooxygenase activity"/>
    <property type="evidence" value="ECO:0007669"/>
    <property type="project" value="UniProtKB-KW"/>
</dbReference>
<protein>
    <recommendedName>
        <fullName evidence="10">FAD/NAD(P)-binding domain-containing protein</fullName>
    </recommendedName>
</protein>
<dbReference type="InterPro" id="IPR050775">
    <property type="entry name" value="FAD-binding_Monooxygenases"/>
</dbReference>
<dbReference type="Gene3D" id="3.50.50.60">
    <property type="entry name" value="FAD/NAD(P)-binding domain"/>
    <property type="match status" value="2"/>
</dbReference>
<evidence type="ECO:0000256" key="5">
    <source>
        <dbReference type="ARBA" id="ARBA00022857"/>
    </source>
</evidence>
<dbReference type="Proteomes" id="UP001215712">
    <property type="component" value="Unassembled WGS sequence"/>
</dbReference>
<dbReference type="EMBL" id="JAQJAN010000004">
    <property type="protein sequence ID" value="KAJ5731844.1"/>
    <property type="molecule type" value="Genomic_DNA"/>
</dbReference>
<dbReference type="Pfam" id="PF13450">
    <property type="entry name" value="NAD_binding_8"/>
    <property type="match status" value="1"/>
</dbReference>
<sequence>MTSSPLFDAIVVGAGFSGIRMLCLLRENGFNVRGIECSQGLGGVWHTNRYPGARCDSPQPFYQIHDDVLASEWAFSERFPGHEELWRYFQYVESKRNVEKDFDFGVSVVQASFNEYLLWSSRLSDRRCLTTRWFIPAVGLASMPSMPEIKGIDQFQKELYHTANWPLSGISCKDKRVAVLGTGPSAARMISNIASEVKSLTIYQRTPVVVVSQSADPDGTASPHISPLTAEGARAAFKRSPTSASGFEYSLQDPQSLARAKISDPAKADILVPSKLPYPILTKRPCFMDYYYESLNRPNVELVDVNKEALVEITTNGIQSGTIHRDFDLFVCATGFEAPSSAILKLNITGKDGLNLADAWNPHIKSYMGMAVPGFPNMFYLFGPQSATVRINVPTAIECQAQWILSILKGLRDSGIKCCEPSQSAARSWVAILNSMWDDSLYSEINGWETRGVTQKPEPLWVQGIQKYNEHTQQCRAPEFRGFVEVQPMSQLEASARLKLHM</sequence>
<evidence type="ECO:0000313" key="8">
    <source>
        <dbReference type="EMBL" id="KAJ5731844.1"/>
    </source>
</evidence>
<keyword evidence="6" id="KW-0560">Oxidoreductase</keyword>
<evidence type="ECO:0000256" key="2">
    <source>
        <dbReference type="ARBA" id="ARBA00010139"/>
    </source>
</evidence>